<dbReference type="Proteomes" id="UP001369958">
    <property type="component" value="Chromosome"/>
</dbReference>
<reference evidence="2 3" key="1">
    <citation type="submission" date="2024-02" db="EMBL/GenBank/DDBJ databases">
        <title>Complete genome sequence of Pelagibacterium nitratireducens ZH15.</title>
        <authorList>
            <person name="Zhao L.H."/>
        </authorList>
    </citation>
    <scope>NUCLEOTIDE SEQUENCE [LARGE SCALE GENOMIC DNA]</scope>
    <source>
        <strain evidence="2 3">ZH15</strain>
    </source>
</reference>
<name>A0ABZ2IBV6_9HYPH</name>
<proteinExistence type="predicted"/>
<protein>
    <submittedName>
        <fullName evidence="2">DUF4345 domain-containing protein</fullName>
    </submittedName>
</protein>
<evidence type="ECO:0000313" key="3">
    <source>
        <dbReference type="Proteomes" id="UP001369958"/>
    </source>
</evidence>
<evidence type="ECO:0000256" key="1">
    <source>
        <dbReference type="SAM" id="Phobius"/>
    </source>
</evidence>
<dbReference type="Pfam" id="PF14248">
    <property type="entry name" value="DUF4345"/>
    <property type="match status" value="1"/>
</dbReference>
<keyword evidence="1" id="KW-0812">Transmembrane</keyword>
<keyword evidence="1" id="KW-0472">Membrane</keyword>
<dbReference type="InterPro" id="IPR025597">
    <property type="entry name" value="DUF4345"/>
</dbReference>
<feature type="transmembrane region" description="Helical" evidence="1">
    <location>
        <begin position="108"/>
        <end position="128"/>
    </location>
</feature>
<dbReference type="EMBL" id="CP146275">
    <property type="protein sequence ID" value="WWT34552.1"/>
    <property type="molecule type" value="Genomic_DNA"/>
</dbReference>
<keyword evidence="1" id="KW-1133">Transmembrane helix</keyword>
<feature type="transmembrane region" description="Helical" evidence="1">
    <location>
        <begin position="12"/>
        <end position="37"/>
    </location>
</feature>
<dbReference type="RefSeq" id="WP_338610518.1">
    <property type="nucleotide sequence ID" value="NZ_CP146275.1"/>
</dbReference>
<organism evidence="2 3">
    <name type="scientific">Pelagibacterium nitratireducens</name>
    <dbReference type="NCBI Taxonomy" id="1046114"/>
    <lineage>
        <taxon>Bacteria</taxon>
        <taxon>Pseudomonadati</taxon>
        <taxon>Pseudomonadota</taxon>
        <taxon>Alphaproteobacteria</taxon>
        <taxon>Hyphomicrobiales</taxon>
        <taxon>Devosiaceae</taxon>
        <taxon>Pelagibacterium</taxon>
    </lineage>
</organism>
<gene>
    <name evidence="2" type="ORF">V6617_08835</name>
</gene>
<accession>A0ABZ2IBV6</accession>
<keyword evidence="3" id="KW-1185">Reference proteome</keyword>
<feature type="transmembrane region" description="Helical" evidence="1">
    <location>
        <begin position="80"/>
        <end position="102"/>
    </location>
</feature>
<feature type="transmembrane region" description="Helical" evidence="1">
    <location>
        <begin position="57"/>
        <end position="73"/>
    </location>
</feature>
<sequence>MAAGSMIARLESGYLLLAGVVAALTGLGMIALPGAFYGSYGIDPAASIDLANELRSPGLWLALIGFIIARGALRPDMRRLPLATAAAFYLSHAAARGLAIAADGPPGPGLITAMTSELLLGIAGALFWRRRHAEGLGLP</sequence>
<evidence type="ECO:0000313" key="2">
    <source>
        <dbReference type="EMBL" id="WWT34552.1"/>
    </source>
</evidence>